<dbReference type="RefSeq" id="WP_072894648.1">
    <property type="nucleotide sequence ID" value="NZ_FQVM01000008.1"/>
</dbReference>
<proteinExistence type="predicted"/>
<dbReference type="SMART" id="SM00354">
    <property type="entry name" value="HTH_LACI"/>
    <property type="match status" value="1"/>
</dbReference>
<dbReference type="InterPro" id="IPR025997">
    <property type="entry name" value="SBP_2_dom"/>
</dbReference>
<keyword evidence="2" id="KW-0238">DNA-binding</keyword>
<evidence type="ECO:0000259" key="5">
    <source>
        <dbReference type="PROSITE" id="PS50943"/>
    </source>
</evidence>
<evidence type="ECO:0000259" key="4">
    <source>
        <dbReference type="PROSITE" id="PS50932"/>
    </source>
</evidence>
<dbReference type="SUPFAM" id="SSF53822">
    <property type="entry name" value="Periplasmic binding protein-like I"/>
    <property type="match status" value="1"/>
</dbReference>
<dbReference type="Pfam" id="PF00356">
    <property type="entry name" value="LacI"/>
    <property type="match status" value="1"/>
</dbReference>
<gene>
    <name evidence="6" type="ORF">SAMN05443638_10816</name>
</gene>
<evidence type="ECO:0000256" key="3">
    <source>
        <dbReference type="ARBA" id="ARBA00023163"/>
    </source>
</evidence>
<keyword evidence="1" id="KW-0805">Transcription regulation</keyword>
<dbReference type="AlphaFoldDB" id="A0A1M4VJG9"/>
<evidence type="ECO:0000313" key="7">
    <source>
        <dbReference type="Proteomes" id="UP000184035"/>
    </source>
</evidence>
<evidence type="ECO:0000313" key="6">
    <source>
        <dbReference type="EMBL" id="SHE69216.1"/>
    </source>
</evidence>
<dbReference type="OrthoDB" id="569491at2"/>
<sequence length="333" mass="38433">MVKQEDIAKRLNISRTTVARALNGSSNIKPETKKKILKLCKELGYVKNPISSSLATKKPKKIYAFIIKSKNKYYTEELIKGLRVAEKEFKFYGYKINIVETDIEDSLKQLEQLEKIIREEEPSGIIITPLLKSEIKEIRNKNPNIFFLTLDSSIDDSIFHVGVDYYKSGRIVADIFINIIDRKSKILVLDTSDDRISSKLYIDGFLDRMKEEENDYIVGPVYDSNLSKNIDKLLNKYLDKNITGIYSSRFLSDVVIKANRYSKSQLKVVGNGMGKTMEKLILDKKIIATVVERWREEGYLAGKIMFEYLYKNHLPKSKSKIINGEIIFRESLI</sequence>
<dbReference type="Proteomes" id="UP000184035">
    <property type="component" value="Unassembled WGS sequence"/>
</dbReference>
<keyword evidence="3" id="KW-0804">Transcription</keyword>
<accession>A0A1M4VJG9</accession>
<dbReference type="PANTHER" id="PTHR30146">
    <property type="entry name" value="LACI-RELATED TRANSCRIPTIONAL REPRESSOR"/>
    <property type="match status" value="1"/>
</dbReference>
<feature type="domain" description="HTH lacI-type" evidence="4">
    <location>
        <begin position="2"/>
        <end position="56"/>
    </location>
</feature>
<dbReference type="GO" id="GO:0000976">
    <property type="term" value="F:transcription cis-regulatory region binding"/>
    <property type="evidence" value="ECO:0007669"/>
    <property type="project" value="TreeGrafter"/>
</dbReference>
<dbReference type="CDD" id="cd01392">
    <property type="entry name" value="HTH_LacI"/>
    <property type="match status" value="1"/>
</dbReference>
<dbReference type="PROSITE" id="PS50932">
    <property type="entry name" value="HTH_LACI_2"/>
    <property type="match status" value="1"/>
</dbReference>
<dbReference type="GO" id="GO:0003700">
    <property type="term" value="F:DNA-binding transcription factor activity"/>
    <property type="evidence" value="ECO:0007669"/>
    <property type="project" value="TreeGrafter"/>
</dbReference>
<feature type="domain" description="HTH cro/C1-type" evidence="5">
    <location>
        <begin position="4"/>
        <end position="46"/>
    </location>
</feature>
<organism evidence="6 7">
    <name type="scientific">Clostridium fallax</name>
    <dbReference type="NCBI Taxonomy" id="1533"/>
    <lineage>
        <taxon>Bacteria</taxon>
        <taxon>Bacillati</taxon>
        <taxon>Bacillota</taxon>
        <taxon>Clostridia</taxon>
        <taxon>Eubacteriales</taxon>
        <taxon>Clostridiaceae</taxon>
        <taxon>Clostridium</taxon>
    </lineage>
</organism>
<dbReference type="Pfam" id="PF13407">
    <property type="entry name" value="Peripla_BP_4"/>
    <property type="match status" value="1"/>
</dbReference>
<dbReference type="Gene3D" id="3.40.50.2300">
    <property type="match status" value="2"/>
</dbReference>
<dbReference type="Gene3D" id="1.10.260.40">
    <property type="entry name" value="lambda repressor-like DNA-binding domains"/>
    <property type="match status" value="1"/>
</dbReference>
<evidence type="ECO:0000256" key="1">
    <source>
        <dbReference type="ARBA" id="ARBA00023015"/>
    </source>
</evidence>
<dbReference type="InterPro" id="IPR010982">
    <property type="entry name" value="Lambda_DNA-bd_dom_sf"/>
</dbReference>
<dbReference type="PANTHER" id="PTHR30146:SF144">
    <property type="entry name" value="LACI-FAMILY TRANSCRIPTION REGULATOR"/>
    <property type="match status" value="1"/>
</dbReference>
<protein>
    <submittedName>
        <fullName evidence="6">LacI family transcriptional regulator</fullName>
    </submittedName>
</protein>
<name>A0A1M4VJG9_9CLOT</name>
<keyword evidence="7" id="KW-1185">Reference proteome</keyword>
<dbReference type="STRING" id="1533.SAMN05443638_10816"/>
<dbReference type="InterPro" id="IPR001387">
    <property type="entry name" value="Cro/C1-type_HTH"/>
</dbReference>
<reference evidence="6 7" key="1">
    <citation type="submission" date="2016-11" db="EMBL/GenBank/DDBJ databases">
        <authorList>
            <person name="Jaros S."/>
            <person name="Januszkiewicz K."/>
            <person name="Wedrychowicz H."/>
        </authorList>
    </citation>
    <scope>NUCLEOTIDE SEQUENCE [LARGE SCALE GENOMIC DNA]</scope>
    <source>
        <strain evidence="6 7">DSM 2631</strain>
    </source>
</reference>
<evidence type="ECO:0000256" key="2">
    <source>
        <dbReference type="ARBA" id="ARBA00023125"/>
    </source>
</evidence>
<dbReference type="PROSITE" id="PS50943">
    <property type="entry name" value="HTH_CROC1"/>
    <property type="match status" value="1"/>
</dbReference>
<dbReference type="EMBL" id="FQVM01000008">
    <property type="protein sequence ID" value="SHE69216.1"/>
    <property type="molecule type" value="Genomic_DNA"/>
</dbReference>
<dbReference type="InterPro" id="IPR000843">
    <property type="entry name" value="HTH_LacI"/>
</dbReference>
<dbReference type="InterPro" id="IPR028082">
    <property type="entry name" value="Peripla_BP_I"/>
</dbReference>
<dbReference type="SUPFAM" id="SSF47413">
    <property type="entry name" value="lambda repressor-like DNA-binding domains"/>
    <property type="match status" value="1"/>
</dbReference>